<dbReference type="EMBL" id="SPNK01000001">
    <property type="protein sequence ID" value="TFI03210.1"/>
    <property type="molecule type" value="Genomic_DNA"/>
</dbReference>
<proteinExistence type="predicted"/>
<accession>A0AAX2SH29</accession>
<dbReference type="InterPro" id="IPR035985">
    <property type="entry name" value="Ubiquitin-activating_enz"/>
</dbReference>
<gene>
    <name evidence="1" type="ORF">E4P33_01475</name>
</gene>
<keyword evidence="2" id="KW-1185">Reference proteome</keyword>
<dbReference type="GO" id="GO:0008641">
    <property type="term" value="F:ubiquitin-like modifier activating enzyme activity"/>
    <property type="evidence" value="ECO:0007669"/>
    <property type="project" value="InterPro"/>
</dbReference>
<evidence type="ECO:0000313" key="1">
    <source>
        <dbReference type="EMBL" id="TFI03210.1"/>
    </source>
</evidence>
<reference evidence="1 2" key="1">
    <citation type="submission" date="2019-03" db="EMBL/GenBank/DDBJ databases">
        <title>Genome Sequencing and Assembly of Various Microbes Isolated from Alder Root Nodule.</title>
        <authorList>
            <person name="Swanson E."/>
            <person name="Sevigny J.L."/>
            <person name="Pesce C."/>
            <person name="Davis I."/>
            <person name="Kleiner V."/>
            <person name="Tisa L."/>
        </authorList>
    </citation>
    <scope>NUCLEOTIDE SEQUENCE [LARGE SCALE GENOMIC DNA]</scope>
    <source>
        <strain evidence="1 2">4R-31</strain>
    </source>
</reference>
<protein>
    <recommendedName>
        <fullName evidence="3">THIF-type NAD/FAD binding fold domain-containing protein</fullName>
    </recommendedName>
</protein>
<dbReference type="Proteomes" id="UP000298017">
    <property type="component" value="Unassembled WGS sequence"/>
</dbReference>
<evidence type="ECO:0008006" key="3">
    <source>
        <dbReference type="Google" id="ProtNLM"/>
    </source>
</evidence>
<sequence>MHVFVSGLDPLAAAVCLRLAEAGVCLLNIHDPAPVSIADIRHGPYPAESEGQPRELVLRRELRRRAARCVPLSAPELFPSAAVPAAVVLRAGAVTGDLVTDLVEPEDPPLDGALTSLHLVTDGASAVTWPATDWAHRPCRGCLVAAARESRRVVRRATSEGADPVPPGASSALAAITRTVVAGAVAGQLLGLALEDDAAAAPSLAADGHEGHPSDALVLRRGLARTRLAPDPGCLCALAFTGG</sequence>
<comment type="caution">
    <text evidence="1">The sequence shown here is derived from an EMBL/GenBank/DDBJ whole genome shotgun (WGS) entry which is preliminary data.</text>
</comment>
<evidence type="ECO:0000313" key="2">
    <source>
        <dbReference type="Proteomes" id="UP000298017"/>
    </source>
</evidence>
<dbReference type="SUPFAM" id="SSF69572">
    <property type="entry name" value="Activating enzymes of the ubiquitin-like proteins"/>
    <property type="match status" value="1"/>
</dbReference>
<organism evidence="1 2">
    <name type="scientific">Kocuria rhizophila</name>
    <dbReference type="NCBI Taxonomy" id="72000"/>
    <lineage>
        <taxon>Bacteria</taxon>
        <taxon>Bacillati</taxon>
        <taxon>Actinomycetota</taxon>
        <taxon>Actinomycetes</taxon>
        <taxon>Micrococcales</taxon>
        <taxon>Micrococcaceae</taxon>
        <taxon>Kocuria</taxon>
    </lineage>
</organism>
<dbReference type="AlphaFoldDB" id="A0AAX2SH29"/>
<name>A0AAX2SH29_KOCRH</name>
<dbReference type="RefSeq" id="WP_121566506.1">
    <property type="nucleotide sequence ID" value="NZ_CP072262.1"/>
</dbReference>